<reference evidence="2" key="1">
    <citation type="journal article" date="2022" name="Mol. Ecol. Resour.">
        <title>The genomes of chicory, endive, great burdock and yacon provide insights into Asteraceae palaeo-polyploidization history and plant inulin production.</title>
        <authorList>
            <person name="Fan W."/>
            <person name="Wang S."/>
            <person name="Wang H."/>
            <person name="Wang A."/>
            <person name="Jiang F."/>
            <person name="Liu H."/>
            <person name="Zhao H."/>
            <person name="Xu D."/>
            <person name="Zhang Y."/>
        </authorList>
    </citation>
    <scope>NUCLEOTIDE SEQUENCE [LARGE SCALE GENOMIC DNA]</scope>
    <source>
        <strain evidence="2">cv. Niubang</strain>
    </source>
</reference>
<organism evidence="1 2">
    <name type="scientific">Arctium lappa</name>
    <name type="common">Greater burdock</name>
    <name type="synonym">Lappa major</name>
    <dbReference type="NCBI Taxonomy" id="4217"/>
    <lineage>
        <taxon>Eukaryota</taxon>
        <taxon>Viridiplantae</taxon>
        <taxon>Streptophyta</taxon>
        <taxon>Embryophyta</taxon>
        <taxon>Tracheophyta</taxon>
        <taxon>Spermatophyta</taxon>
        <taxon>Magnoliopsida</taxon>
        <taxon>eudicotyledons</taxon>
        <taxon>Gunneridae</taxon>
        <taxon>Pentapetalae</taxon>
        <taxon>asterids</taxon>
        <taxon>campanulids</taxon>
        <taxon>Asterales</taxon>
        <taxon>Asteraceae</taxon>
        <taxon>Carduoideae</taxon>
        <taxon>Cardueae</taxon>
        <taxon>Arctiinae</taxon>
        <taxon>Arctium</taxon>
    </lineage>
</organism>
<gene>
    <name evidence="1" type="ORF">L6452_26124</name>
</gene>
<comment type="caution">
    <text evidence="1">The sequence shown here is derived from an EMBL/GenBank/DDBJ whole genome shotgun (WGS) entry which is preliminary data.</text>
</comment>
<evidence type="ECO:0000313" key="2">
    <source>
        <dbReference type="Proteomes" id="UP001055879"/>
    </source>
</evidence>
<reference evidence="1 2" key="2">
    <citation type="journal article" date="2022" name="Mol. Ecol. Resour.">
        <title>The genomes of chicory, endive, great burdock and yacon provide insights into Asteraceae paleo-polyploidization history and plant inulin production.</title>
        <authorList>
            <person name="Fan W."/>
            <person name="Wang S."/>
            <person name="Wang H."/>
            <person name="Wang A."/>
            <person name="Jiang F."/>
            <person name="Liu H."/>
            <person name="Zhao H."/>
            <person name="Xu D."/>
            <person name="Zhang Y."/>
        </authorList>
    </citation>
    <scope>NUCLEOTIDE SEQUENCE [LARGE SCALE GENOMIC DNA]</scope>
    <source>
        <strain evidence="2">cv. Niubang</strain>
    </source>
</reference>
<accession>A0ACB9ACD0</accession>
<name>A0ACB9ACD0_ARCLA</name>
<keyword evidence="2" id="KW-1185">Reference proteome</keyword>
<proteinExistence type="predicted"/>
<evidence type="ECO:0000313" key="1">
    <source>
        <dbReference type="EMBL" id="KAI3707517.1"/>
    </source>
</evidence>
<sequence length="84" mass="9935">MDWRLLETNGCIVAESAFLTSLPINIDHFPFFFIHSFIRFHSNPKYTYQFATVSLRFHQQSSIKYAGLREDPHRQDHYSGGREL</sequence>
<protein>
    <submittedName>
        <fullName evidence="1">Uncharacterized protein</fullName>
    </submittedName>
</protein>
<dbReference type="EMBL" id="CM042054">
    <property type="protein sequence ID" value="KAI3707517.1"/>
    <property type="molecule type" value="Genomic_DNA"/>
</dbReference>
<dbReference type="Proteomes" id="UP001055879">
    <property type="component" value="Linkage Group LG08"/>
</dbReference>